<evidence type="ECO:0000259" key="1">
    <source>
        <dbReference type="PROSITE" id="PS51186"/>
    </source>
</evidence>
<reference evidence="2 3" key="1">
    <citation type="submission" date="2019-11" db="EMBL/GenBank/DDBJ databases">
        <title>Genome sequences of 17 halophilic strains isolated from different environments.</title>
        <authorList>
            <person name="Furrow R.E."/>
        </authorList>
    </citation>
    <scope>NUCLEOTIDE SEQUENCE [LARGE SCALE GENOMIC DNA]</scope>
    <source>
        <strain evidence="2 3">22506_14_FS</strain>
    </source>
</reference>
<keyword evidence="2" id="KW-0808">Transferase</keyword>
<protein>
    <submittedName>
        <fullName evidence="2">Putative beta-lysine N-acetyltransferase</fullName>
    </submittedName>
</protein>
<evidence type="ECO:0000313" key="3">
    <source>
        <dbReference type="Proteomes" id="UP000447833"/>
    </source>
</evidence>
<dbReference type="InterPro" id="IPR022525">
    <property type="entry name" value="GNAT_AblB"/>
</dbReference>
<comment type="caution">
    <text evidence="2">The sequence shown here is derived from an EMBL/GenBank/DDBJ whole genome shotgun (WGS) entry which is preliminary data.</text>
</comment>
<dbReference type="EMBL" id="WMEY01000003">
    <property type="protein sequence ID" value="MYL63915.1"/>
    <property type="molecule type" value="Genomic_DNA"/>
</dbReference>
<dbReference type="PROSITE" id="PS51186">
    <property type="entry name" value="GNAT"/>
    <property type="match status" value="1"/>
</dbReference>
<evidence type="ECO:0000313" key="2">
    <source>
        <dbReference type="EMBL" id="MYL63915.1"/>
    </source>
</evidence>
<accession>A0A845EZK4</accession>
<proteinExistence type="predicted"/>
<dbReference type="InterPro" id="IPR016181">
    <property type="entry name" value="Acyl_CoA_acyltransferase"/>
</dbReference>
<dbReference type="SUPFAM" id="SSF55729">
    <property type="entry name" value="Acyl-CoA N-acyltransferases (Nat)"/>
    <property type="match status" value="1"/>
</dbReference>
<gene>
    <name evidence="2" type="primary">ablB</name>
    <name evidence="2" type="ORF">GLW07_11165</name>
</gene>
<dbReference type="Gene3D" id="3.40.630.30">
    <property type="match status" value="1"/>
</dbReference>
<dbReference type="CDD" id="cd04301">
    <property type="entry name" value="NAT_SF"/>
    <property type="match status" value="1"/>
</dbReference>
<dbReference type="GO" id="GO:0008080">
    <property type="term" value="F:N-acetyltransferase activity"/>
    <property type="evidence" value="ECO:0007669"/>
    <property type="project" value="InterPro"/>
</dbReference>
<feature type="domain" description="N-acetyltransferase" evidence="1">
    <location>
        <begin position="121"/>
        <end position="272"/>
    </location>
</feature>
<organism evidence="2 3">
    <name type="scientific">Guptibacillus hwajinpoensis</name>
    <dbReference type="NCBI Taxonomy" id="208199"/>
    <lineage>
        <taxon>Bacteria</taxon>
        <taxon>Bacillati</taxon>
        <taxon>Bacillota</taxon>
        <taxon>Bacilli</taxon>
        <taxon>Bacillales</taxon>
        <taxon>Guptibacillaceae</taxon>
        <taxon>Guptibacillus</taxon>
    </lineage>
</organism>
<sequence>MDQVYRGEDYTFTCTLDRFNERIRVDHYNGNLRSVAAHIQSIFTNEYTKCIVKAKGEHVPFFLSECYTYEGVIQSYYSGSDAHLMTLYNGAWRRNSQTWLEEDQLLAAVRHKQVSPLKEKPLMRKGTEADAEKLAALYQKVFAVYPTPMDNPNYIKKVMRSDTIFFLIEESDRIVSAASAEVNRTYKNAEMTDCATLPEYRKGGTMRHLIMALEQELLRENIYYAYSIARSRSFGMNAVLHQLDYNYGGRLVNNVKIFQDWENMNLWSKLLTKSAE</sequence>
<dbReference type="Proteomes" id="UP000447833">
    <property type="component" value="Unassembled WGS sequence"/>
</dbReference>
<dbReference type="Pfam" id="PF00583">
    <property type="entry name" value="Acetyltransf_1"/>
    <property type="match status" value="1"/>
</dbReference>
<name>A0A845EZK4_9BACL</name>
<dbReference type="NCBIfam" id="TIGR03827">
    <property type="entry name" value="GNAT_ablB"/>
    <property type="match status" value="1"/>
</dbReference>
<dbReference type="InterPro" id="IPR000182">
    <property type="entry name" value="GNAT_dom"/>
</dbReference>
<dbReference type="AlphaFoldDB" id="A0A845EZK4"/>